<dbReference type="GO" id="GO:0006886">
    <property type="term" value="P:intracellular protein transport"/>
    <property type="evidence" value="ECO:0007669"/>
    <property type="project" value="InterPro"/>
</dbReference>
<dbReference type="GO" id="GO:0005886">
    <property type="term" value="C:plasma membrane"/>
    <property type="evidence" value="ECO:0007669"/>
    <property type="project" value="TreeGrafter"/>
</dbReference>
<dbReference type="SUPFAM" id="SSF81767">
    <property type="entry name" value="Pre-protein crosslinking domain of SecA"/>
    <property type="match status" value="1"/>
</dbReference>
<dbReference type="OrthoDB" id="9805579at2"/>
<dbReference type="Pfam" id="PF21090">
    <property type="entry name" value="P-loop_SecA"/>
    <property type="match status" value="2"/>
</dbReference>
<keyword evidence="2" id="KW-1003">Cell membrane</keyword>
<evidence type="ECO:0000256" key="2">
    <source>
        <dbReference type="ARBA" id="ARBA00022475"/>
    </source>
</evidence>
<evidence type="ECO:0000256" key="3">
    <source>
        <dbReference type="ARBA" id="ARBA00022741"/>
    </source>
</evidence>
<keyword evidence="6" id="KW-1278">Translocase</keyword>
<feature type="domain" description="Helicase ATP-binding" evidence="9">
    <location>
        <begin position="129"/>
        <end position="281"/>
    </location>
</feature>
<dbReference type="InterPro" id="IPR027417">
    <property type="entry name" value="P-loop_NTPase"/>
</dbReference>
<dbReference type="SMART" id="SM00958">
    <property type="entry name" value="SecA_PP_bind"/>
    <property type="match status" value="1"/>
</dbReference>
<dbReference type="InterPro" id="IPR011115">
    <property type="entry name" value="SecA_DEAD"/>
</dbReference>
<dbReference type="InterPro" id="IPR000185">
    <property type="entry name" value="SecA"/>
</dbReference>
<dbReference type="Gene3D" id="3.90.1440.10">
    <property type="entry name" value="SecA, preprotein cross-linking domain"/>
    <property type="match status" value="1"/>
</dbReference>
<protein>
    <submittedName>
        <fullName evidence="12">Preprotein translocase subunit SecA</fullName>
    </submittedName>
</protein>
<dbReference type="Proteomes" id="UP000231702">
    <property type="component" value="Unassembled WGS sequence"/>
</dbReference>
<sequence>MSLTDAAPPGLRAWRRSRRHPVRRELSRLGKARLFFDDHVGWRISRGRGLAPARLIAQAREAWALLQPLSDEDLAEVNAALHIPAEGLLTREGAAVLALVLEVIRRETGLSLRDNQIECALRLLAGECVELRTGEGKSLAAALAALAAARVGIFTHVVTVNDYLAARDHEGMQPMARRLGLTSTVVLQKHSDDEKRAAYDHDIVYGTNKTFVFDALRDLREARQGKRPQSARQMGRSFAIVDEVDSVLIDDATVPMILSEPTEAPPAADLMLFADLLSFADACRPGRERRADARGSWRLTETGIQALAEEAQHWPHPAARDDGLIELAEMALTALHNFHDGVHYILREGEVVMIDQATGRLMDDRKWAYGMQQMVELKEGVEPSAEARTVGQITQQSFFRSYRHLAGLTGTAHECRAEFWSIYRLAVRPVKPHAPSQLKDLGFRLHRNPARKWQEVARRALEVARTRSVLVGLNDVAEAAALQAVFAELGHEVAVLDALAEEQEAELVAEAGQLHRITIATHLAGRGTDIGLSPEVREAGGLHVIIASVMASGRLERQLYGRAGRQGDPGSYERQLAFGDRGLTEGVPRLTRILCLAALRLRLMPRRALARIQGARDGRALSLRRATLLREQELARQLGIR</sequence>
<dbReference type="InterPro" id="IPR044722">
    <property type="entry name" value="SecA_SF2_C"/>
</dbReference>
<reference evidence="11 14" key="2">
    <citation type="journal article" date="2018" name="Int. J. Syst. Evol. Microbiol.">
        <title>Pseudooceanicola lipolyticus sp. nov., a marine alphaproteobacterium, reclassification of Oceanicola flagellatus as Pseudooceanicola flagellatus comb. nov. and emended description of the genus Pseudooceanicola.</title>
        <authorList>
            <person name="Huang M.-M."/>
            <person name="Guo L.-L."/>
            <person name="Wu Y.-H."/>
            <person name="Lai Q.-L."/>
            <person name="Shao Z.-Z."/>
            <person name="Wang C.-S."/>
            <person name="Wu M."/>
            <person name="Xu X.-W."/>
        </authorList>
    </citation>
    <scope>NUCLEOTIDE SEQUENCE [LARGE SCALE GENOMIC DNA]</scope>
    <source>
        <strain evidence="11 14">Ar-45</strain>
    </source>
</reference>
<dbReference type="GO" id="GO:0031522">
    <property type="term" value="C:cell envelope Sec protein transport complex"/>
    <property type="evidence" value="ECO:0007669"/>
    <property type="project" value="TreeGrafter"/>
</dbReference>
<dbReference type="InterPro" id="IPR014018">
    <property type="entry name" value="SecA_motor_DEAD"/>
</dbReference>
<reference evidence="12 13" key="1">
    <citation type="submission" date="2017-09" db="EMBL/GenBank/DDBJ databases">
        <authorList>
            <person name="Ehlers B."/>
            <person name="Leendertz F.H."/>
        </authorList>
    </citation>
    <scope>NUCLEOTIDE SEQUENCE [LARGE SCALE GENOMIC DNA]</scope>
    <source>
        <strain evidence="12 13">CGMCC 1.12662</strain>
    </source>
</reference>
<keyword evidence="7" id="KW-0811">Translocation</keyword>
<keyword evidence="1" id="KW-0813">Transport</keyword>
<evidence type="ECO:0000259" key="9">
    <source>
        <dbReference type="PROSITE" id="PS51192"/>
    </source>
</evidence>
<dbReference type="Proteomes" id="UP000231655">
    <property type="component" value="Unassembled WGS sequence"/>
</dbReference>
<dbReference type="PANTHER" id="PTHR30612:SF0">
    <property type="entry name" value="CHLOROPLAST PROTEIN-TRANSPORTING ATPASE"/>
    <property type="match status" value="1"/>
</dbReference>
<evidence type="ECO:0000313" key="13">
    <source>
        <dbReference type="Proteomes" id="UP000231655"/>
    </source>
</evidence>
<dbReference type="InterPro" id="IPR011130">
    <property type="entry name" value="SecA_preprotein_X-link_dom"/>
</dbReference>
<evidence type="ECO:0000256" key="6">
    <source>
        <dbReference type="ARBA" id="ARBA00022967"/>
    </source>
</evidence>
<dbReference type="GO" id="GO:0043952">
    <property type="term" value="P:protein transport by the Sec complex"/>
    <property type="evidence" value="ECO:0007669"/>
    <property type="project" value="TreeGrafter"/>
</dbReference>
<dbReference type="SUPFAM" id="SSF52540">
    <property type="entry name" value="P-loop containing nucleoside triphosphate hydrolases"/>
    <property type="match status" value="2"/>
</dbReference>
<evidence type="ECO:0000313" key="11">
    <source>
        <dbReference type="EMBL" id="PJE29642.1"/>
    </source>
</evidence>
<evidence type="ECO:0000259" key="10">
    <source>
        <dbReference type="PROSITE" id="PS51196"/>
    </source>
</evidence>
<dbReference type="Gene3D" id="3.40.50.300">
    <property type="entry name" value="P-loop containing nucleotide triphosphate hydrolases"/>
    <property type="match status" value="2"/>
</dbReference>
<dbReference type="PANTHER" id="PTHR30612">
    <property type="entry name" value="SECA INNER MEMBRANE COMPONENT OF SEC PROTEIN SECRETION SYSTEM"/>
    <property type="match status" value="1"/>
</dbReference>
<dbReference type="CDD" id="cd17928">
    <property type="entry name" value="DEXDc_SecA"/>
    <property type="match status" value="1"/>
</dbReference>
<evidence type="ECO:0000256" key="7">
    <source>
        <dbReference type="ARBA" id="ARBA00023010"/>
    </source>
</evidence>
<evidence type="ECO:0000256" key="4">
    <source>
        <dbReference type="ARBA" id="ARBA00022840"/>
    </source>
</evidence>
<dbReference type="GO" id="GO:0005829">
    <property type="term" value="C:cytosol"/>
    <property type="evidence" value="ECO:0007669"/>
    <property type="project" value="TreeGrafter"/>
</dbReference>
<name>A0A285J441_9RHOB</name>
<dbReference type="PROSITE" id="PS51192">
    <property type="entry name" value="HELICASE_ATP_BIND_1"/>
    <property type="match status" value="1"/>
</dbReference>
<proteinExistence type="predicted"/>
<accession>A0A285J441</accession>
<evidence type="ECO:0000256" key="8">
    <source>
        <dbReference type="ARBA" id="ARBA00023136"/>
    </source>
</evidence>
<dbReference type="InterPro" id="IPR014001">
    <property type="entry name" value="Helicase_ATP-bd"/>
</dbReference>
<dbReference type="Pfam" id="PF01043">
    <property type="entry name" value="SecA_PP_bind"/>
    <property type="match status" value="1"/>
</dbReference>
<dbReference type="PROSITE" id="PS51196">
    <property type="entry name" value="SECA_MOTOR_DEAD"/>
    <property type="match status" value="1"/>
</dbReference>
<evidence type="ECO:0000313" key="14">
    <source>
        <dbReference type="Proteomes" id="UP000231702"/>
    </source>
</evidence>
<keyword evidence="4" id="KW-0067">ATP-binding</keyword>
<dbReference type="RefSeq" id="WP_097146664.1">
    <property type="nucleotide sequence ID" value="NZ_OBEA01000005.1"/>
</dbReference>
<dbReference type="AlphaFoldDB" id="A0A285J441"/>
<dbReference type="EMBL" id="OBEA01000005">
    <property type="protein sequence ID" value="SNY54978.1"/>
    <property type="molecule type" value="Genomic_DNA"/>
</dbReference>
<gene>
    <name evidence="11" type="ORF">CVM39_06970</name>
    <name evidence="12" type="ORF">SAMN06297129_2968</name>
</gene>
<dbReference type="SMART" id="SM00957">
    <property type="entry name" value="SecA_DEAD"/>
    <property type="match status" value="1"/>
</dbReference>
<dbReference type="InterPro" id="IPR036670">
    <property type="entry name" value="SecA_X-link_sf"/>
</dbReference>
<dbReference type="GO" id="GO:0017038">
    <property type="term" value="P:protein import"/>
    <property type="evidence" value="ECO:0007669"/>
    <property type="project" value="InterPro"/>
</dbReference>
<dbReference type="PRINTS" id="PR00906">
    <property type="entry name" value="SECA"/>
</dbReference>
<evidence type="ECO:0000313" key="12">
    <source>
        <dbReference type="EMBL" id="SNY54978.1"/>
    </source>
</evidence>
<keyword evidence="14" id="KW-1185">Reference proteome</keyword>
<dbReference type="EMBL" id="PGTD01000015">
    <property type="protein sequence ID" value="PJE29642.1"/>
    <property type="molecule type" value="Genomic_DNA"/>
</dbReference>
<keyword evidence="5" id="KW-0653">Protein transport</keyword>
<evidence type="ECO:0000256" key="5">
    <source>
        <dbReference type="ARBA" id="ARBA00022927"/>
    </source>
</evidence>
<dbReference type="GO" id="GO:0005524">
    <property type="term" value="F:ATP binding"/>
    <property type="evidence" value="ECO:0007669"/>
    <property type="project" value="UniProtKB-KW"/>
</dbReference>
<keyword evidence="8" id="KW-0472">Membrane</keyword>
<feature type="domain" description="SecA family profile" evidence="10">
    <location>
        <begin position="34"/>
        <end position="606"/>
    </location>
</feature>
<organism evidence="12 13">
    <name type="scientific">Pseudooceanicola antarcticus</name>
    <dbReference type="NCBI Taxonomy" id="1247613"/>
    <lineage>
        <taxon>Bacteria</taxon>
        <taxon>Pseudomonadati</taxon>
        <taxon>Pseudomonadota</taxon>
        <taxon>Alphaproteobacteria</taxon>
        <taxon>Rhodobacterales</taxon>
        <taxon>Paracoccaceae</taxon>
        <taxon>Pseudooceanicola</taxon>
    </lineage>
</organism>
<dbReference type="Pfam" id="PF07517">
    <property type="entry name" value="SecA_DEAD"/>
    <property type="match status" value="1"/>
</dbReference>
<keyword evidence="3" id="KW-0547">Nucleotide-binding</keyword>
<evidence type="ECO:0000256" key="1">
    <source>
        <dbReference type="ARBA" id="ARBA00022448"/>
    </source>
</evidence>
<dbReference type="GO" id="GO:0006605">
    <property type="term" value="P:protein targeting"/>
    <property type="evidence" value="ECO:0007669"/>
    <property type="project" value="InterPro"/>
</dbReference>